<organism evidence="2 3">
    <name type="scientific">Halopiger aswanensis</name>
    <dbReference type="NCBI Taxonomy" id="148449"/>
    <lineage>
        <taxon>Archaea</taxon>
        <taxon>Methanobacteriati</taxon>
        <taxon>Methanobacteriota</taxon>
        <taxon>Stenosarchaea group</taxon>
        <taxon>Halobacteria</taxon>
        <taxon>Halobacteriales</taxon>
        <taxon>Natrialbaceae</taxon>
        <taxon>Halopiger</taxon>
    </lineage>
</organism>
<reference evidence="2 3" key="1">
    <citation type="submission" date="2018-09" db="EMBL/GenBank/DDBJ databases">
        <title>Genomic Encyclopedia of Archaeal and Bacterial Type Strains, Phase II (KMG-II): from individual species to whole genera.</title>
        <authorList>
            <person name="Goeker M."/>
        </authorList>
    </citation>
    <scope>NUCLEOTIDE SEQUENCE [LARGE SCALE GENOMIC DNA]</scope>
    <source>
        <strain evidence="2 3">DSM 13151</strain>
    </source>
</reference>
<feature type="region of interest" description="Disordered" evidence="1">
    <location>
        <begin position="92"/>
        <end position="145"/>
    </location>
</feature>
<dbReference type="InterPro" id="IPR032710">
    <property type="entry name" value="NTF2-like_dom_sf"/>
</dbReference>
<dbReference type="Proteomes" id="UP000283805">
    <property type="component" value="Unassembled WGS sequence"/>
</dbReference>
<dbReference type="Gene3D" id="3.10.450.50">
    <property type="match status" value="1"/>
</dbReference>
<dbReference type="EMBL" id="RAPO01000001">
    <property type="protein sequence ID" value="RKD97946.1"/>
    <property type="molecule type" value="Genomic_DNA"/>
</dbReference>
<dbReference type="SUPFAM" id="SSF54427">
    <property type="entry name" value="NTF2-like"/>
    <property type="match status" value="1"/>
</dbReference>
<evidence type="ECO:0000256" key="1">
    <source>
        <dbReference type="SAM" id="MobiDB-lite"/>
    </source>
</evidence>
<sequence>MSTGAADVVRDYYDALRQGEPLEPYFRESDATVKFGISEALFGSDAVAEALRSQTETTDEWSVESSNLVVDQREAFATFADEVTMAWRETESGARHRFDSRWSGSLVPADDASAAGDSAGERATETDPDPDWLFTSMHVSAPQDL</sequence>
<proteinExistence type="predicted"/>
<accession>A0A3R7FY60</accession>
<evidence type="ECO:0000313" key="3">
    <source>
        <dbReference type="Proteomes" id="UP000283805"/>
    </source>
</evidence>
<protein>
    <submittedName>
        <fullName evidence="2">Uncharacterized protein DUF3225</fullName>
    </submittedName>
</protein>
<dbReference type="RefSeq" id="WP_120243423.1">
    <property type="nucleotide sequence ID" value="NZ_RAPO01000001.1"/>
</dbReference>
<evidence type="ECO:0000313" key="2">
    <source>
        <dbReference type="EMBL" id="RKD97946.1"/>
    </source>
</evidence>
<name>A0A3R7FY60_9EURY</name>
<dbReference type="AlphaFoldDB" id="A0A3R7FY60"/>
<gene>
    <name evidence="2" type="ORF">ATJ93_0944</name>
</gene>
<keyword evidence="3" id="KW-1185">Reference proteome</keyword>
<comment type="caution">
    <text evidence="2">The sequence shown here is derived from an EMBL/GenBank/DDBJ whole genome shotgun (WGS) entry which is preliminary data.</text>
</comment>
<dbReference type="OrthoDB" id="224281at2157"/>
<feature type="compositionally biased region" description="Low complexity" evidence="1">
    <location>
        <begin position="109"/>
        <end position="118"/>
    </location>
</feature>